<dbReference type="PANTHER" id="PTHR43791:SF18">
    <property type="entry name" value="NICOTINIC ACID TRANSPORTER TNA1, PUTATIVE (AFU_ORTHOLOGUE AFUA_3G03820)-RELATED"/>
    <property type="match status" value="1"/>
</dbReference>
<dbReference type="OrthoDB" id="2962993at2759"/>
<dbReference type="GO" id="GO:0022857">
    <property type="term" value="F:transmembrane transporter activity"/>
    <property type="evidence" value="ECO:0007669"/>
    <property type="project" value="InterPro"/>
</dbReference>
<dbReference type="FunFam" id="1.20.1250.20:FF:000057">
    <property type="entry name" value="MFS general substrate transporter"/>
    <property type="match status" value="1"/>
</dbReference>
<keyword evidence="2" id="KW-0813">Transport</keyword>
<evidence type="ECO:0000313" key="8">
    <source>
        <dbReference type="EMBL" id="CAH0025582.1"/>
    </source>
</evidence>
<dbReference type="AlphaFoldDB" id="A0A9N9VLC8"/>
<evidence type="ECO:0000313" key="9">
    <source>
        <dbReference type="Proteomes" id="UP000696573"/>
    </source>
</evidence>
<feature type="domain" description="Major facilitator superfamily (MFS) profile" evidence="7">
    <location>
        <begin position="18"/>
        <end position="467"/>
    </location>
</feature>
<sequence>MAPVVDERKTLRKMDLHIIPILSVLYLLCFLDRSNIGNAKIEGLMEDLSLSSHQYNMCRTYPGKTSEPSSTLETFITDRKWPVTVFFLTYATFELPSNLVLRRLRPSIWLPTIMVSVGIVMVRILLPDTLMGIVRNYHGLLIARIFLGVAEAGLYPGVAFYITMWYCRHEAQLRQAMFFSAASVAGAFSGLLAFAIAKMDGVGGLEGWRWIFILEGILTTLVSVASYWIISDYPDTAKFLTEQERAWVLDRLRSQYSSSAGVLEQFQWRAVWDAFSDFQIYMALLAWYGIACPLYGVAFFLPTIIRDLGYTSSQAQLLTIPIYVTAAVIAVASAYFSDKMKKRSPFLMFHLSCIILGFITVISATGRGVPGVVYFGIFVAVSGIYPAIPSNVTWLSNNLAGDYKRAAGMALHIGVGNFAGAMSSNFYRAQDGPTFYLGHGLNLGLAVQGFIAALVLKRIYIHINKKRDAVEVSSMSGDELAKLGDKSPTFRYIL</sequence>
<evidence type="ECO:0000256" key="5">
    <source>
        <dbReference type="ARBA" id="ARBA00023136"/>
    </source>
</evidence>
<dbReference type="Gene3D" id="1.20.1250.20">
    <property type="entry name" value="MFS general substrate transporter like domains"/>
    <property type="match status" value="2"/>
</dbReference>
<dbReference type="FunFam" id="1.20.1250.20:FF:000068">
    <property type="entry name" value="MFS general substrate transporter"/>
    <property type="match status" value="1"/>
</dbReference>
<feature type="transmembrane region" description="Helical" evidence="6">
    <location>
        <begin position="406"/>
        <end position="424"/>
    </location>
</feature>
<feature type="transmembrane region" description="Helical" evidence="6">
    <location>
        <begin position="208"/>
        <end position="230"/>
    </location>
</feature>
<proteinExistence type="predicted"/>
<feature type="transmembrane region" description="Helical" evidence="6">
    <location>
        <begin position="372"/>
        <end position="394"/>
    </location>
</feature>
<evidence type="ECO:0000259" key="7">
    <source>
        <dbReference type="PROSITE" id="PS50850"/>
    </source>
</evidence>
<feature type="transmembrane region" description="Helical" evidence="6">
    <location>
        <begin position="141"/>
        <end position="164"/>
    </location>
</feature>
<evidence type="ECO:0000256" key="1">
    <source>
        <dbReference type="ARBA" id="ARBA00004141"/>
    </source>
</evidence>
<organism evidence="8 9">
    <name type="scientific">Clonostachys rhizophaga</name>
    <dbReference type="NCBI Taxonomy" id="160324"/>
    <lineage>
        <taxon>Eukaryota</taxon>
        <taxon>Fungi</taxon>
        <taxon>Dikarya</taxon>
        <taxon>Ascomycota</taxon>
        <taxon>Pezizomycotina</taxon>
        <taxon>Sordariomycetes</taxon>
        <taxon>Hypocreomycetidae</taxon>
        <taxon>Hypocreales</taxon>
        <taxon>Bionectriaceae</taxon>
        <taxon>Clonostachys</taxon>
    </lineage>
</organism>
<dbReference type="GO" id="GO:0016020">
    <property type="term" value="C:membrane"/>
    <property type="evidence" value="ECO:0007669"/>
    <property type="project" value="UniProtKB-SubCell"/>
</dbReference>
<keyword evidence="3 6" id="KW-0812">Transmembrane</keyword>
<accession>A0A9N9VLC8</accession>
<dbReference type="EMBL" id="CABFNQ020000711">
    <property type="protein sequence ID" value="CAH0025582.1"/>
    <property type="molecule type" value="Genomic_DNA"/>
</dbReference>
<comment type="subcellular location">
    <subcellularLocation>
        <location evidence="1">Membrane</location>
        <topology evidence="1">Multi-pass membrane protein</topology>
    </subcellularLocation>
</comment>
<feature type="transmembrane region" description="Helical" evidence="6">
    <location>
        <begin position="176"/>
        <end position="196"/>
    </location>
</feature>
<keyword evidence="4 6" id="KW-1133">Transmembrane helix</keyword>
<dbReference type="InterPro" id="IPR020846">
    <property type="entry name" value="MFS_dom"/>
</dbReference>
<feature type="transmembrane region" description="Helical" evidence="6">
    <location>
        <begin position="317"/>
        <end position="336"/>
    </location>
</feature>
<evidence type="ECO:0000256" key="3">
    <source>
        <dbReference type="ARBA" id="ARBA00022692"/>
    </source>
</evidence>
<feature type="transmembrane region" description="Helical" evidence="6">
    <location>
        <begin position="348"/>
        <end position="366"/>
    </location>
</feature>
<dbReference type="PROSITE" id="PS50850">
    <property type="entry name" value="MFS"/>
    <property type="match status" value="1"/>
</dbReference>
<reference evidence="8" key="1">
    <citation type="submission" date="2021-10" db="EMBL/GenBank/DDBJ databases">
        <authorList>
            <person name="Piombo E."/>
        </authorList>
    </citation>
    <scope>NUCLEOTIDE SEQUENCE</scope>
</reference>
<dbReference type="InterPro" id="IPR036259">
    <property type="entry name" value="MFS_trans_sf"/>
</dbReference>
<gene>
    <name evidence="8" type="ORF">CRHIZ90672A_00018008</name>
</gene>
<keyword evidence="9" id="KW-1185">Reference proteome</keyword>
<evidence type="ECO:0000256" key="4">
    <source>
        <dbReference type="ARBA" id="ARBA00022989"/>
    </source>
</evidence>
<feature type="transmembrane region" description="Helical" evidence="6">
    <location>
        <begin position="436"/>
        <end position="456"/>
    </location>
</feature>
<evidence type="ECO:0000256" key="2">
    <source>
        <dbReference type="ARBA" id="ARBA00022448"/>
    </source>
</evidence>
<evidence type="ECO:0000256" key="6">
    <source>
        <dbReference type="SAM" id="Phobius"/>
    </source>
</evidence>
<comment type="caution">
    <text evidence="8">The sequence shown here is derived from an EMBL/GenBank/DDBJ whole genome shotgun (WGS) entry which is preliminary data.</text>
</comment>
<feature type="non-terminal residue" evidence="8">
    <location>
        <position position="1"/>
    </location>
</feature>
<dbReference type="InterPro" id="IPR011701">
    <property type="entry name" value="MFS"/>
</dbReference>
<dbReference type="Proteomes" id="UP000696573">
    <property type="component" value="Unassembled WGS sequence"/>
</dbReference>
<name>A0A9N9VLC8_9HYPO</name>
<dbReference type="PANTHER" id="PTHR43791">
    <property type="entry name" value="PERMEASE-RELATED"/>
    <property type="match status" value="1"/>
</dbReference>
<feature type="transmembrane region" description="Helical" evidence="6">
    <location>
        <begin position="285"/>
        <end position="305"/>
    </location>
</feature>
<protein>
    <recommendedName>
        <fullName evidence="7">Major facilitator superfamily (MFS) profile domain-containing protein</fullName>
    </recommendedName>
</protein>
<feature type="transmembrane region" description="Helical" evidence="6">
    <location>
        <begin position="108"/>
        <end position="126"/>
    </location>
</feature>
<dbReference type="Pfam" id="PF07690">
    <property type="entry name" value="MFS_1"/>
    <property type="match status" value="1"/>
</dbReference>
<dbReference type="SUPFAM" id="SSF103473">
    <property type="entry name" value="MFS general substrate transporter"/>
    <property type="match status" value="1"/>
</dbReference>
<keyword evidence="5 6" id="KW-0472">Membrane</keyword>